<evidence type="ECO:0000256" key="1">
    <source>
        <dbReference type="SAM" id="MobiDB-lite"/>
    </source>
</evidence>
<gene>
    <name evidence="2" type="ORF">TNIN_35191</name>
</gene>
<feature type="compositionally biased region" description="Polar residues" evidence="1">
    <location>
        <begin position="24"/>
        <end position="42"/>
    </location>
</feature>
<evidence type="ECO:0000313" key="3">
    <source>
        <dbReference type="Proteomes" id="UP000886998"/>
    </source>
</evidence>
<feature type="region of interest" description="Disordered" evidence="1">
    <location>
        <begin position="15"/>
        <end position="109"/>
    </location>
</feature>
<keyword evidence="3" id="KW-1185">Reference proteome</keyword>
<dbReference type="EMBL" id="BMAV01027101">
    <property type="protein sequence ID" value="GFS56305.1"/>
    <property type="molecule type" value="Genomic_DNA"/>
</dbReference>
<proteinExistence type="predicted"/>
<feature type="compositionally biased region" description="Polar residues" evidence="1">
    <location>
        <begin position="74"/>
        <end position="87"/>
    </location>
</feature>
<dbReference type="Proteomes" id="UP000886998">
    <property type="component" value="Unassembled WGS sequence"/>
</dbReference>
<organism evidence="2 3">
    <name type="scientific">Trichonephila inaurata madagascariensis</name>
    <dbReference type="NCBI Taxonomy" id="2747483"/>
    <lineage>
        <taxon>Eukaryota</taxon>
        <taxon>Metazoa</taxon>
        <taxon>Ecdysozoa</taxon>
        <taxon>Arthropoda</taxon>
        <taxon>Chelicerata</taxon>
        <taxon>Arachnida</taxon>
        <taxon>Araneae</taxon>
        <taxon>Araneomorphae</taxon>
        <taxon>Entelegynae</taxon>
        <taxon>Araneoidea</taxon>
        <taxon>Nephilidae</taxon>
        <taxon>Trichonephila</taxon>
        <taxon>Trichonephila inaurata</taxon>
    </lineage>
</organism>
<dbReference type="AlphaFoldDB" id="A0A8X6IR11"/>
<feature type="compositionally biased region" description="Basic and acidic residues" evidence="1">
    <location>
        <begin position="99"/>
        <end position="109"/>
    </location>
</feature>
<accession>A0A8X6IR11</accession>
<sequence length="109" mass="12077">MLFLRVYLSRTPSTPVAEEFPVIESNSKENNAVETPSASTPPKNKKKIKKRKKKKKGSVEDFVYPKNTARPVSPSVSDPVATNNSFSDLEEDKGQVVVEEVKTAEVTKP</sequence>
<feature type="compositionally biased region" description="Basic residues" evidence="1">
    <location>
        <begin position="43"/>
        <end position="56"/>
    </location>
</feature>
<evidence type="ECO:0000313" key="2">
    <source>
        <dbReference type="EMBL" id="GFS56305.1"/>
    </source>
</evidence>
<name>A0A8X6IR11_9ARAC</name>
<comment type="caution">
    <text evidence="2">The sequence shown here is derived from an EMBL/GenBank/DDBJ whole genome shotgun (WGS) entry which is preliminary data.</text>
</comment>
<reference evidence="2" key="1">
    <citation type="submission" date="2020-08" db="EMBL/GenBank/DDBJ databases">
        <title>Multicomponent nature underlies the extraordinary mechanical properties of spider dragline silk.</title>
        <authorList>
            <person name="Kono N."/>
            <person name="Nakamura H."/>
            <person name="Mori M."/>
            <person name="Yoshida Y."/>
            <person name="Ohtoshi R."/>
            <person name="Malay A.D."/>
            <person name="Moran D.A.P."/>
            <person name="Tomita M."/>
            <person name="Numata K."/>
            <person name="Arakawa K."/>
        </authorList>
    </citation>
    <scope>NUCLEOTIDE SEQUENCE</scope>
</reference>
<protein>
    <submittedName>
        <fullName evidence="2">Uncharacterized protein</fullName>
    </submittedName>
</protein>